<dbReference type="STRING" id="1073089.A0A1L9RDQ9"/>
<reference evidence="4" key="1">
    <citation type="journal article" date="2017" name="Genome Biol.">
        <title>Comparative genomics reveals high biological diversity and specific adaptations in the industrially and medically important fungal genus Aspergillus.</title>
        <authorList>
            <person name="de Vries R.P."/>
            <person name="Riley R."/>
            <person name="Wiebenga A."/>
            <person name="Aguilar-Osorio G."/>
            <person name="Amillis S."/>
            <person name="Uchima C.A."/>
            <person name="Anderluh G."/>
            <person name="Asadollahi M."/>
            <person name="Askin M."/>
            <person name="Barry K."/>
            <person name="Battaglia E."/>
            <person name="Bayram O."/>
            <person name="Benocci T."/>
            <person name="Braus-Stromeyer S.A."/>
            <person name="Caldana C."/>
            <person name="Canovas D."/>
            <person name="Cerqueira G.C."/>
            <person name="Chen F."/>
            <person name="Chen W."/>
            <person name="Choi C."/>
            <person name="Clum A."/>
            <person name="Dos Santos R.A."/>
            <person name="Damasio A.R."/>
            <person name="Diallinas G."/>
            <person name="Emri T."/>
            <person name="Fekete E."/>
            <person name="Flipphi M."/>
            <person name="Freyberg S."/>
            <person name="Gallo A."/>
            <person name="Gournas C."/>
            <person name="Habgood R."/>
            <person name="Hainaut M."/>
            <person name="Harispe M.L."/>
            <person name="Henrissat B."/>
            <person name="Hilden K.S."/>
            <person name="Hope R."/>
            <person name="Hossain A."/>
            <person name="Karabika E."/>
            <person name="Karaffa L."/>
            <person name="Karanyi Z."/>
            <person name="Krasevec N."/>
            <person name="Kuo A."/>
            <person name="Kusch H."/>
            <person name="LaButti K."/>
            <person name="Lagendijk E.L."/>
            <person name="Lapidus A."/>
            <person name="Levasseur A."/>
            <person name="Lindquist E."/>
            <person name="Lipzen A."/>
            <person name="Logrieco A.F."/>
            <person name="MacCabe A."/>
            <person name="Maekelae M.R."/>
            <person name="Malavazi I."/>
            <person name="Melin P."/>
            <person name="Meyer V."/>
            <person name="Mielnichuk N."/>
            <person name="Miskei M."/>
            <person name="Molnar A.P."/>
            <person name="Mule G."/>
            <person name="Ngan C.Y."/>
            <person name="Orejas M."/>
            <person name="Orosz E."/>
            <person name="Ouedraogo J.P."/>
            <person name="Overkamp K.M."/>
            <person name="Park H.-S."/>
            <person name="Perrone G."/>
            <person name="Piumi F."/>
            <person name="Punt P.J."/>
            <person name="Ram A.F."/>
            <person name="Ramon A."/>
            <person name="Rauscher S."/>
            <person name="Record E."/>
            <person name="Riano-Pachon D.M."/>
            <person name="Robert V."/>
            <person name="Roehrig J."/>
            <person name="Ruller R."/>
            <person name="Salamov A."/>
            <person name="Salih N.S."/>
            <person name="Samson R.A."/>
            <person name="Sandor E."/>
            <person name="Sanguinetti M."/>
            <person name="Schuetze T."/>
            <person name="Sepcic K."/>
            <person name="Shelest E."/>
            <person name="Sherlock G."/>
            <person name="Sophianopoulou V."/>
            <person name="Squina F.M."/>
            <person name="Sun H."/>
            <person name="Susca A."/>
            <person name="Todd R.B."/>
            <person name="Tsang A."/>
            <person name="Unkles S.E."/>
            <person name="van de Wiele N."/>
            <person name="van Rossen-Uffink D."/>
            <person name="Oliveira J.V."/>
            <person name="Vesth T.C."/>
            <person name="Visser J."/>
            <person name="Yu J.-H."/>
            <person name="Zhou M."/>
            <person name="Andersen M.R."/>
            <person name="Archer D.B."/>
            <person name="Baker S.E."/>
            <person name="Benoit I."/>
            <person name="Brakhage A.A."/>
            <person name="Braus G.H."/>
            <person name="Fischer R."/>
            <person name="Frisvad J.C."/>
            <person name="Goldman G.H."/>
            <person name="Houbraken J."/>
            <person name="Oakley B."/>
            <person name="Pocsi I."/>
            <person name="Scazzocchio C."/>
            <person name="Seiboth B."/>
            <person name="vanKuyk P.A."/>
            <person name="Wortman J."/>
            <person name="Dyer P.S."/>
            <person name="Grigoriev I.V."/>
        </authorList>
    </citation>
    <scope>NUCLEOTIDE SEQUENCE [LARGE SCALE GENOMIC DNA]</scope>
    <source>
        <strain evidence="4">DTO 134E9</strain>
    </source>
</reference>
<proteinExistence type="predicted"/>
<feature type="compositionally biased region" description="Acidic residues" evidence="2">
    <location>
        <begin position="249"/>
        <end position="258"/>
    </location>
</feature>
<protein>
    <recommendedName>
        <fullName evidence="5">Spindle pole body associated protein SnaD</fullName>
    </recommendedName>
</protein>
<feature type="compositionally biased region" description="Basic and acidic residues" evidence="2">
    <location>
        <begin position="55"/>
        <end position="70"/>
    </location>
</feature>
<feature type="compositionally biased region" description="Polar residues" evidence="2">
    <location>
        <begin position="600"/>
        <end position="611"/>
    </location>
</feature>
<feature type="region of interest" description="Disordered" evidence="2">
    <location>
        <begin position="590"/>
        <end position="622"/>
    </location>
</feature>
<feature type="compositionally biased region" description="Basic and acidic residues" evidence="2">
    <location>
        <begin position="590"/>
        <end position="599"/>
    </location>
</feature>
<feature type="compositionally biased region" description="Basic and acidic residues" evidence="2">
    <location>
        <begin position="149"/>
        <end position="178"/>
    </location>
</feature>
<keyword evidence="1" id="KW-0175">Coiled coil</keyword>
<dbReference type="GeneID" id="63744358"/>
<evidence type="ECO:0000313" key="3">
    <source>
        <dbReference type="EMBL" id="OJJ33044.1"/>
    </source>
</evidence>
<feature type="region of interest" description="Disordered" evidence="2">
    <location>
        <begin position="1"/>
        <end position="84"/>
    </location>
</feature>
<organism evidence="3 4">
    <name type="scientific">Aspergillus wentii DTO 134E9</name>
    <dbReference type="NCBI Taxonomy" id="1073089"/>
    <lineage>
        <taxon>Eukaryota</taxon>
        <taxon>Fungi</taxon>
        <taxon>Dikarya</taxon>
        <taxon>Ascomycota</taxon>
        <taxon>Pezizomycotina</taxon>
        <taxon>Eurotiomycetes</taxon>
        <taxon>Eurotiomycetidae</taxon>
        <taxon>Eurotiales</taxon>
        <taxon>Aspergillaceae</taxon>
        <taxon>Aspergillus</taxon>
        <taxon>Aspergillus subgen. Cremei</taxon>
    </lineage>
</organism>
<feature type="compositionally biased region" description="Basic and acidic residues" evidence="2">
    <location>
        <begin position="114"/>
        <end position="125"/>
    </location>
</feature>
<dbReference type="PANTHER" id="PTHR23159">
    <property type="entry name" value="CENTROSOMAL PROTEIN 2"/>
    <property type="match status" value="1"/>
</dbReference>
<evidence type="ECO:0008006" key="5">
    <source>
        <dbReference type="Google" id="ProtNLM"/>
    </source>
</evidence>
<dbReference type="Gene3D" id="1.20.920.20">
    <property type="match status" value="1"/>
</dbReference>
<feature type="region of interest" description="Disordered" evidence="2">
    <location>
        <begin position="98"/>
        <end position="280"/>
    </location>
</feature>
<feature type="region of interest" description="Disordered" evidence="2">
    <location>
        <begin position="658"/>
        <end position="685"/>
    </location>
</feature>
<feature type="compositionally biased region" description="Acidic residues" evidence="2">
    <location>
        <begin position="179"/>
        <end position="190"/>
    </location>
</feature>
<evidence type="ECO:0000256" key="2">
    <source>
        <dbReference type="SAM" id="MobiDB-lite"/>
    </source>
</evidence>
<sequence>MANTGYSSPFPTSHDTIGASTLATPLFMPSSPPGPDDALMDSPDRAKSPVPNRVAKRDSYDDDARLHRADSPGSSRASSPDRAAKALDARLADYSLDFSKFNSGLDDKDDEPLPELKLREEDKLSEVGGPEDFTANLERYLMGDDDSSVDLKELEMEAQQEEREERRRQEEQEEKEEKEQEDEQQEEGEQKEEQKQQQDTSKLHQAAVEDEPELGEYSEFGPPIDMSTPSHLLHRNAGLAKDITHLENIEEDPDDEPDTAATPSVRKQKTVFNNDKKGTDDELRRQIAELQQAVQDRDEQLQRNHRRFLEATSAAEQIKHLQQELQRKTTHLDELHEKRSDEALLREHIQTLQKQNEEKEQFLQKSAVNTSDITALQKQIGDMQKDLQSHNTFGDLDSERLDTIAHLREQLTLAQEVTQKRDVALEETIAKLREVTTSKELQLRETNTEIDGLKAQNDDHLLYIERLEADIDRVNKDYQTLENRIDSLETKNRPLEEKNSTLEADLTRAQSQMTAQENALKAMAADLPIESGGNTYTEILELIKDLGHGDMEDTVEGLPKVKNSGDGEIEQLRQELANLQAEMKEISSRRDTLEAELTRSQEQATEAQSLIHSIEGENTRLTKRADELKSSLDKSNTELCQTKEGHSEALRTIERLREENKVQQPSPPPSPPTTRDVNQKAAAQEEAHQAQIESLQSAHATAISTLRTSHADSNRKLRNLLMAAEKRESKLKADLQAMRNSQSARDSRIEMLGSEIERLESVIAAKDETAAAMDQHIARSIEKREKEWERRIDLLLKERDRMGKALMWTWGEKELGDTKEDTVGEDGRWKSKQAYRYKYAHPEE</sequence>
<accession>A0A1L9RDQ9</accession>
<dbReference type="AlphaFoldDB" id="A0A1L9RDQ9"/>
<dbReference type="Proteomes" id="UP000184383">
    <property type="component" value="Unassembled WGS sequence"/>
</dbReference>
<dbReference type="PANTHER" id="PTHR23159:SF31">
    <property type="entry name" value="CENTROSOME-ASSOCIATED PROTEIN CEP250 ISOFORM X1"/>
    <property type="match status" value="1"/>
</dbReference>
<dbReference type="RefSeq" id="XP_040686721.1">
    <property type="nucleotide sequence ID" value="XM_040828510.1"/>
</dbReference>
<dbReference type="OrthoDB" id="3911405at2759"/>
<evidence type="ECO:0000313" key="4">
    <source>
        <dbReference type="Proteomes" id="UP000184383"/>
    </source>
</evidence>
<feature type="compositionally biased region" description="Polar residues" evidence="2">
    <location>
        <begin position="1"/>
        <end position="23"/>
    </location>
</feature>
<dbReference type="EMBL" id="KV878214">
    <property type="protein sequence ID" value="OJJ33044.1"/>
    <property type="molecule type" value="Genomic_DNA"/>
</dbReference>
<evidence type="ECO:0000256" key="1">
    <source>
        <dbReference type="SAM" id="Coils"/>
    </source>
</evidence>
<gene>
    <name evidence="3" type="ORF">ASPWEDRAFT_114626</name>
</gene>
<dbReference type="Gene3D" id="1.20.5.340">
    <property type="match status" value="1"/>
</dbReference>
<dbReference type="VEuPathDB" id="FungiDB:ASPWEDRAFT_114626"/>
<name>A0A1L9RDQ9_ASPWE</name>
<keyword evidence="4" id="KW-1185">Reference proteome</keyword>
<feature type="coiled-coil region" evidence="1">
    <location>
        <begin position="464"/>
        <end position="526"/>
    </location>
</feature>